<dbReference type="EMBL" id="JARKIK010000010">
    <property type="protein sequence ID" value="KAK8748990.1"/>
    <property type="molecule type" value="Genomic_DNA"/>
</dbReference>
<feature type="region of interest" description="Disordered" evidence="11">
    <location>
        <begin position="619"/>
        <end position="667"/>
    </location>
</feature>
<reference evidence="12 13" key="1">
    <citation type="journal article" date="2024" name="BMC Genomics">
        <title>Genome assembly of redclaw crayfish (Cherax quadricarinatus) provides insights into its immune adaptation and hypoxia tolerance.</title>
        <authorList>
            <person name="Liu Z."/>
            <person name="Zheng J."/>
            <person name="Li H."/>
            <person name="Fang K."/>
            <person name="Wang S."/>
            <person name="He J."/>
            <person name="Zhou D."/>
            <person name="Weng S."/>
            <person name="Chi M."/>
            <person name="Gu Z."/>
            <person name="He J."/>
            <person name="Li F."/>
            <person name="Wang M."/>
        </authorList>
    </citation>
    <scope>NUCLEOTIDE SEQUENCE [LARGE SCALE GENOMIC DNA]</scope>
    <source>
        <strain evidence="12">ZL_2023a</strain>
    </source>
</reference>
<dbReference type="InterPro" id="IPR052386">
    <property type="entry name" value="GPSM"/>
</dbReference>
<gene>
    <name evidence="12" type="ORF">OTU49_015627</name>
</gene>
<keyword evidence="5" id="KW-0963">Cytoplasm</keyword>
<dbReference type="PANTHER" id="PTHR45954">
    <property type="entry name" value="LD33695P"/>
    <property type="match status" value="1"/>
</dbReference>
<name>A0AAW0XWQ7_CHEQU</name>
<evidence type="ECO:0000313" key="12">
    <source>
        <dbReference type="EMBL" id="KAK8748991.1"/>
    </source>
</evidence>
<keyword evidence="9" id="KW-0472">Membrane</keyword>
<feature type="region of interest" description="Disordered" evidence="11">
    <location>
        <begin position="409"/>
        <end position="445"/>
    </location>
</feature>
<proteinExistence type="inferred from homology"/>
<dbReference type="InterPro" id="IPR019734">
    <property type="entry name" value="TPR_rpt"/>
</dbReference>
<dbReference type="PANTHER" id="PTHR45954:SF1">
    <property type="entry name" value="LD33695P"/>
    <property type="match status" value="1"/>
</dbReference>
<evidence type="ECO:0000256" key="10">
    <source>
        <dbReference type="PROSITE-ProRule" id="PRU00339"/>
    </source>
</evidence>
<comment type="caution">
    <text evidence="12">The sequence shown here is derived from an EMBL/GenBank/DDBJ whole genome shotgun (WGS) entry which is preliminary data.</text>
</comment>
<dbReference type="GO" id="GO:0005092">
    <property type="term" value="F:GDP-dissociation inhibitor activity"/>
    <property type="evidence" value="ECO:0007669"/>
    <property type="project" value="TreeGrafter"/>
</dbReference>
<protein>
    <recommendedName>
        <fullName evidence="14">G-protein signaling modulator</fullName>
    </recommendedName>
</protein>
<feature type="compositionally biased region" description="Low complexity" evidence="11">
    <location>
        <begin position="478"/>
        <end position="511"/>
    </location>
</feature>
<evidence type="ECO:0000256" key="11">
    <source>
        <dbReference type="SAM" id="MobiDB-lite"/>
    </source>
</evidence>
<evidence type="ECO:0000256" key="3">
    <source>
        <dbReference type="ARBA" id="ARBA00006600"/>
    </source>
</evidence>
<keyword evidence="13" id="KW-1185">Reference proteome</keyword>
<feature type="region of interest" description="Disordered" evidence="11">
    <location>
        <begin position="584"/>
        <end position="603"/>
    </location>
</feature>
<dbReference type="InterPro" id="IPR011990">
    <property type="entry name" value="TPR-like_helical_dom_sf"/>
</dbReference>
<comment type="similarity">
    <text evidence="3">Belongs to the GPSM family.</text>
</comment>
<feature type="region of interest" description="Disordered" evidence="11">
    <location>
        <begin position="461"/>
        <end position="514"/>
    </location>
</feature>
<evidence type="ECO:0000313" key="13">
    <source>
        <dbReference type="Proteomes" id="UP001445076"/>
    </source>
</evidence>
<evidence type="ECO:0000256" key="6">
    <source>
        <dbReference type="ARBA" id="ARBA00022553"/>
    </source>
</evidence>
<dbReference type="EMBL" id="JARKIK010000010">
    <property type="protein sequence ID" value="KAK8748991.1"/>
    <property type="molecule type" value="Genomic_DNA"/>
</dbReference>
<dbReference type="Pfam" id="PF13424">
    <property type="entry name" value="TPR_12"/>
    <property type="match status" value="2"/>
</dbReference>
<evidence type="ECO:0008006" key="14">
    <source>
        <dbReference type="Google" id="ProtNLM"/>
    </source>
</evidence>
<dbReference type="PROSITE" id="PS50005">
    <property type="entry name" value="TPR"/>
    <property type="match status" value="2"/>
</dbReference>
<sequence>MDSSTCLELALEGERLCKAGDCRAGVAFFEAAIQTGTDDLRTLSAIYSQLGNAYFYLGEYDKAMEYHKLDLTVARTMGDRLGVAKASGNLGNTLKVMGKFKEAICCCERHLSISQELEDKVGEGRALYNLGNVYHAQGKHLGRIGPQEPGGFSDEVKHCLQKAVEYYAANLRLMEELNDRSAQGRACGNLGNTHYLLGNFTQAISYHNERLAIAKEFGDKAAERRAHSNLGNAHIFLGEFETAAEHYKKTLQLAQELGDRAVEAQACYSLGNTYTLLRDYPMAIHYHLRHLAIAEELTDKVGEGRACWSLGNAYSATNNNEKALHYATRHLDISKEIGDKTGQAAAQMNLTDIRKVLGLPPTPVDSESSESTEDAKSRTRRKSMENMDLLKMTPDAKGVLRKYQSEDAGIGSLSSDDSHPVNGPSYNTSSHADKNTSVNEESSMDDDSFFELLSRFQSKRMDDQRCTLSVESNKENQPEQAQQQVQTHNREGGSLSSNGSTNGTTTPSDSGANNCGVLEELMESIAGMQSRRMDEQRASLPQLPGLNNQHAILQRLSVAASDTTPLPDDNFFDMLMRCQGSRIEDQRSSLPNDGSLTHSAPTVPDDDFFSLIMRFQSGRLEDQRSTMPLEATRNSTHPATDEEEPPNSAHSTGAKDGLVSRLVKGRK</sequence>
<evidence type="ECO:0000256" key="8">
    <source>
        <dbReference type="ARBA" id="ARBA00022803"/>
    </source>
</evidence>
<evidence type="ECO:0000256" key="7">
    <source>
        <dbReference type="ARBA" id="ARBA00022737"/>
    </source>
</evidence>
<feature type="repeat" description="TPR" evidence="10">
    <location>
        <begin position="44"/>
        <end position="77"/>
    </location>
</feature>
<evidence type="ECO:0000256" key="2">
    <source>
        <dbReference type="ARBA" id="ARBA00004496"/>
    </source>
</evidence>
<feature type="region of interest" description="Disordered" evidence="11">
    <location>
        <begin position="357"/>
        <end position="396"/>
    </location>
</feature>
<feature type="compositionally biased region" description="Polar residues" evidence="11">
    <location>
        <begin position="588"/>
        <end position="600"/>
    </location>
</feature>
<dbReference type="SMART" id="SM00028">
    <property type="entry name" value="TPR"/>
    <property type="match status" value="7"/>
</dbReference>
<evidence type="ECO:0000256" key="9">
    <source>
        <dbReference type="ARBA" id="ARBA00023136"/>
    </source>
</evidence>
<dbReference type="Pfam" id="PF02188">
    <property type="entry name" value="GoLoco"/>
    <property type="match status" value="4"/>
</dbReference>
<dbReference type="GO" id="GO:0005886">
    <property type="term" value="C:plasma membrane"/>
    <property type="evidence" value="ECO:0007669"/>
    <property type="project" value="UniProtKB-SubCell"/>
</dbReference>
<keyword evidence="7" id="KW-0677">Repeat</keyword>
<keyword evidence="4" id="KW-1003">Cell membrane</keyword>
<dbReference type="Pfam" id="PF13176">
    <property type="entry name" value="TPR_7"/>
    <property type="match status" value="2"/>
</dbReference>
<keyword evidence="8 10" id="KW-0802">TPR repeat</keyword>
<dbReference type="PROSITE" id="PS50877">
    <property type="entry name" value="GOLOCO"/>
    <property type="match status" value="4"/>
</dbReference>
<dbReference type="InterPro" id="IPR003109">
    <property type="entry name" value="GoLoco_motif"/>
</dbReference>
<feature type="compositionally biased region" description="Basic and acidic residues" evidence="11">
    <location>
        <begin position="373"/>
        <end position="385"/>
    </location>
</feature>
<evidence type="ECO:0000256" key="1">
    <source>
        <dbReference type="ARBA" id="ARBA00004236"/>
    </source>
</evidence>
<dbReference type="SMART" id="SM00390">
    <property type="entry name" value="GoLoco"/>
    <property type="match status" value="4"/>
</dbReference>
<organism evidence="12 13">
    <name type="scientific">Cherax quadricarinatus</name>
    <name type="common">Australian red claw crayfish</name>
    <dbReference type="NCBI Taxonomy" id="27406"/>
    <lineage>
        <taxon>Eukaryota</taxon>
        <taxon>Metazoa</taxon>
        <taxon>Ecdysozoa</taxon>
        <taxon>Arthropoda</taxon>
        <taxon>Crustacea</taxon>
        <taxon>Multicrustacea</taxon>
        <taxon>Malacostraca</taxon>
        <taxon>Eumalacostraca</taxon>
        <taxon>Eucarida</taxon>
        <taxon>Decapoda</taxon>
        <taxon>Pleocyemata</taxon>
        <taxon>Astacidea</taxon>
        <taxon>Parastacoidea</taxon>
        <taxon>Parastacidae</taxon>
        <taxon>Cherax</taxon>
    </lineage>
</organism>
<keyword evidence="6" id="KW-0597">Phosphoprotein</keyword>
<feature type="repeat" description="TPR" evidence="10">
    <location>
        <begin position="224"/>
        <end position="257"/>
    </location>
</feature>
<dbReference type="GO" id="GO:0001965">
    <property type="term" value="F:G-protein alpha-subunit binding"/>
    <property type="evidence" value="ECO:0007669"/>
    <property type="project" value="TreeGrafter"/>
</dbReference>
<dbReference type="FunFam" id="1.25.40.10:FF:000043">
    <property type="entry name" value="G-protein-signaling modulator 2 isoform X1"/>
    <property type="match status" value="1"/>
</dbReference>
<comment type="subcellular location">
    <subcellularLocation>
        <location evidence="1">Cell membrane</location>
    </subcellularLocation>
    <subcellularLocation>
        <location evidence="2">Cytoplasm</location>
    </subcellularLocation>
</comment>
<feature type="compositionally biased region" description="Polar residues" evidence="11">
    <location>
        <begin position="424"/>
        <end position="441"/>
    </location>
</feature>
<dbReference type="AlphaFoldDB" id="A0AAW0XWQ7"/>
<accession>A0AAW0XWQ7</accession>
<reference evidence="12" key="2">
    <citation type="submission" date="2024-01" db="EMBL/GenBank/DDBJ databases">
        <authorList>
            <person name="He J."/>
            <person name="Wang M."/>
            <person name="Zheng J."/>
            <person name="Liu Z."/>
        </authorList>
    </citation>
    <scope>NUCLEOTIDE SEQUENCE</scope>
    <source>
        <strain evidence="12">ZL_2023a</strain>
        <tissue evidence="12">Muscle</tissue>
    </source>
</reference>
<evidence type="ECO:0000256" key="4">
    <source>
        <dbReference type="ARBA" id="ARBA00022475"/>
    </source>
</evidence>
<dbReference type="GO" id="GO:0000132">
    <property type="term" value="P:establishment of mitotic spindle orientation"/>
    <property type="evidence" value="ECO:0007669"/>
    <property type="project" value="TreeGrafter"/>
</dbReference>
<dbReference type="Proteomes" id="UP001445076">
    <property type="component" value="Unassembled WGS sequence"/>
</dbReference>
<dbReference type="SUPFAM" id="SSF48452">
    <property type="entry name" value="TPR-like"/>
    <property type="match status" value="2"/>
</dbReference>
<dbReference type="Gene3D" id="1.25.40.10">
    <property type="entry name" value="Tetratricopeptide repeat domain"/>
    <property type="match status" value="3"/>
</dbReference>
<evidence type="ECO:0000256" key="5">
    <source>
        <dbReference type="ARBA" id="ARBA00022490"/>
    </source>
</evidence>
<dbReference type="GO" id="GO:0005938">
    <property type="term" value="C:cell cortex"/>
    <property type="evidence" value="ECO:0007669"/>
    <property type="project" value="TreeGrafter"/>
</dbReference>